<dbReference type="Pfam" id="PF00563">
    <property type="entry name" value="EAL"/>
    <property type="match status" value="1"/>
</dbReference>
<dbReference type="NCBIfam" id="TIGR00254">
    <property type="entry name" value="GGDEF"/>
    <property type="match status" value="1"/>
</dbReference>
<dbReference type="CDD" id="cd00130">
    <property type="entry name" value="PAS"/>
    <property type="match status" value="1"/>
</dbReference>
<gene>
    <name evidence="5" type="ORF">THMIRHAS_09810</name>
</gene>
<dbReference type="InterPro" id="IPR029787">
    <property type="entry name" value="Nucleotide_cyclase"/>
</dbReference>
<accession>A0A6F8PUC6</accession>
<dbReference type="PROSITE" id="PS50883">
    <property type="entry name" value="EAL"/>
    <property type="match status" value="1"/>
</dbReference>
<dbReference type="InterPro" id="IPR052155">
    <property type="entry name" value="Biofilm_reg_signaling"/>
</dbReference>
<dbReference type="CDD" id="cd01948">
    <property type="entry name" value="EAL"/>
    <property type="match status" value="1"/>
</dbReference>
<dbReference type="Pfam" id="PF13426">
    <property type="entry name" value="PAS_9"/>
    <property type="match status" value="1"/>
</dbReference>
<feature type="domain" description="PAC" evidence="2">
    <location>
        <begin position="489"/>
        <end position="541"/>
    </location>
</feature>
<dbReference type="Gene3D" id="3.20.20.450">
    <property type="entry name" value="EAL domain"/>
    <property type="match status" value="1"/>
</dbReference>
<keyword evidence="6" id="KW-1185">Reference proteome</keyword>
<dbReference type="InterPro" id="IPR000700">
    <property type="entry name" value="PAS-assoc_C"/>
</dbReference>
<dbReference type="RefSeq" id="WP_173271472.1">
    <property type="nucleotide sequence ID" value="NZ_AP021889.1"/>
</dbReference>
<dbReference type="FunFam" id="3.30.70.270:FF:000001">
    <property type="entry name" value="Diguanylate cyclase domain protein"/>
    <property type="match status" value="1"/>
</dbReference>
<dbReference type="InterPro" id="IPR000160">
    <property type="entry name" value="GGDEF_dom"/>
</dbReference>
<proteinExistence type="predicted"/>
<dbReference type="AlphaFoldDB" id="A0A6F8PUC6"/>
<evidence type="ECO:0000313" key="5">
    <source>
        <dbReference type="EMBL" id="BBP45608.1"/>
    </source>
</evidence>
<evidence type="ECO:0000259" key="4">
    <source>
        <dbReference type="PROSITE" id="PS50887"/>
    </source>
</evidence>
<dbReference type="InterPro" id="IPR013656">
    <property type="entry name" value="PAS_4"/>
</dbReference>
<dbReference type="SUPFAM" id="SSF55785">
    <property type="entry name" value="PYP-like sensor domain (PAS domain)"/>
    <property type="match status" value="4"/>
</dbReference>
<dbReference type="InterPro" id="IPR001633">
    <property type="entry name" value="EAL_dom"/>
</dbReference>
<dbReference type="InterPro" id="IPR035919">
    <property type="entry name" value="EAL_sf"/>
</dbReference>
<feature type="domain" description="EAL" evidence="3">
    <location>
        <begin position="722"/>
        <end position="976"/>
    </location>
</feature>
<dbReference type="SUPFAM" id="SSF55073">
    <property type="entry name" value="Nucleotide cyclase"/>
    <property type="match status" value="1"/>
</dbReference>
<dbReference type="InterPro" id="IPR013655">
    <property type="entry name" value="PAS_fold_3"/>
</dbReference>
<dbReference type="SMART" id="SM00091">
    <property type="entry name" value="PAS"/>
    <property type="match status" value="3"/>
</dbReference>
<protein>
    <recommendedName>
        <fullName evidence="7">GGDEF domain-containing protein</fullName>
    </recommendedName>
</protein>
<dbReference type="KEGG" id="tse:THMIRHAS_09810"/>
<dbReference type="Pfam" id="PF00990">
    <property type="entry name" value="GGDEF"/>
    <property type="match status" value="1"/>
</dbReference>
<evidence type="ECO:0000259" key="2">
    <source>
        <dbReference type="PROSITE" id="PS50113"/>
    </source>
</evidence>
<dbReference type="SMART" id="SM00086">
    <property type="entry name" value="PAC"/>
    <property type="match status" value="3"/>
</dbReference>
<dbReference type="Proteomes" id="UP000501726">
    <property type="component" value="Chromosome"/>
</dbReference>
<dbReference type="SUPFAM" id="SSF141868">
    <property type="entry name" value="EAL domain-like"/>
    <property type="match status" value="1"/>
</dbReference>
<dbReference type="CDD" id="cd01949">
    <property type="entry name" value="GGDEF"/>
    <property type="match status" value="1"/>
</dbReference>
<dbReference type="InterPro" id="IPR035965">
    <property type="entry name" value="PAS-like_dom_sf"/>
</dbReference>
<dbReference type="InterPro" id="IPR043128">
    <property type="entry name" value="Rev_trsase/Diguanyl_cyclase"/>
</dbReference>
<evidence type="ECO:0000313" key="6">
    <source>
        <dbReference type="Proteomes" id="UP000501726"/>
    </source>
</evidence>
<dbReference type="Pfam" id="PF08448">
    <property type="entry name" value="PAS_4"/>
    <property type="match status" value="1"/>
</dbReference>
<evidence type="ECO:0000259" key="3">
    <source>
        <dbReference type="PROSITE" id="PS50883"/>
    </source>
</evidence>
<evidence type="ECO:0008006" key="7">
    <source>
        <dbReference type="Google" id="ProtNLM"/>
    </source>
</evidence>
<dbReference type="InterPro" id="IPR000014">
    <property type="entry name" value="PAS"/>
</dbReference>
<dbReference type="PROSITE" id="PS50113">
    <property type="entry name" value="PAC"/>
    <property type="match status" value="1"/>
</dbReference>
<feature type="domain" description="GGDEF" evidence="4">
    <location>
        <begin position="580"/>
        <end position="713"/>
    </location>
</feature>
<dbReference type="Gene3D" id="3.30.450.20">
    <property type="entry name" value="PAS domain"/>
    <property type="match status" value="4"/>
</dbReference>
<name>A0A6F8PUC6_9GAMM</name>
<reference evidence="6" key="1">
    <citation type="submission" date="2019-11" db="EMBL/GenBank/DDBJ databases">
        <title>Isolation and characterization of two novel species in the genus Thiomicrorhabdus.</title>
        <authorList>
            <person name="Mochizuki J."/>
            <person name="Kojima H."/>
            <person name="Fukui M."/>
        </authorList>
    </citation>
    <scope>NUCLEOTIDE SEQUENCE [LARGE SCALE GENOMIC DNA]</scope>
    <source>
        <strain evidence="6">aks77</strain>
    </source>
</reference>
<organism evidence="5 6">
    <name type="scientific">Thiosulfatimonas sediminis</name>
    <dbReference type="NCBI Taxonomy" id="2675054"/>
    <lineage>
        <taxon>Bacteria</taxon>
        <taxon>Pseudomonadati</taxon>
        <taxon>Pseudomonadota</taxon>
        <taxon>Gammaproteobacteria</taxon>
        <taxon>Thiotrichales</taxon>
        <taxon>Piscirickettsiaceae</taxon>
        <taxon>Thiosulfatimonas</taxon>
    </lineage>
</organism>
<dbReference type="EMBL" id="AP021889">
    <property type="protein sequence ID" value="BBP45608.1"/>
    <property type="molecule type" value="Genomic_DNA"/>
</dbReference>
<evidence type="ECO:0000256" key="1">
    <source>
        <dbReference type="ARBA" id="ARBA00001946"/>
    </source>
</evidence>
<dbReference type="SMART" id="SM00267">
    <property type="entry name" value="GGDEF"/>
    <property type="match status" value="1"/>
</dbReference>
<dbReference type="Gene3D" id="3.30.70.270">
    <property type="match status" value="1"/>
</dbReference>
<dbReference type="SMART" id="SM00052">
    <property type="entry name" value="EAL"/>
    <property type="match status" value="1"/>
</dbReference>
<dbReference type="PANTHER" id="PTHR44757:SF2">
    <property type="entry name" value="BIOFILM ARCHITECTURE MAINTENANCE PROTEIN MBAA"/>
    <property type="match status" value="1"/>
</dbReference>
<sequence length="982" mass="112157">MFTYTDTPTMTFNAWQRLLNLLPSPVALLKRHSETDPFQDQIIFVNQAYLDTIGYAPEDTHNIQQWFNKICPSEAYRDFIVNEWLLQLNKAKHNLIAPLSLPCQICCKNGLTRWFHLNAHHHYPISKDLRLVLLVETTKPEKIIQDLQATTQALMASNLELKKQKRLLKQTQELAKVGSWELDLSTGKMHWSDEIFRIHGIEPGAIEPNLAYFLQKSAPGEELTLKQTLEKAIRTGEKQHLNHRVIRADGDEAIVDLVGYIEFDKNHRPLKAVGSSTDITHLALLQKQNSELAQIVELSHQEIIIFSAEQNRCLYANNRALQNLGYCAEEVESLVIEQINADLTYPQLQKLASEKSEKLATKYLILSQTRKDGSIYPVKSTIQKVHFKNQNAIALFNSDVSQLKSIEQALRRQNQLFDNILQNVPVRIFWQDIEGNYIGANQNFLDDLKLPNLEALLGKTDLDLPWPSGQGHTYYRQDMQVLKEGHTLLQMEDAFIDDDGNIQIWLLSKLPLRDNNGKIIGMLGTYQDISTNRQLEIQLKEQAQTLQHQAFHDALTKLPNRVYLNQQIEQEILIAERNQSQFALLFIDLDHFKQINDSLGHDIGDQVLQAMAKRLKANLRTGDTLARLGGDEFTVIQTPLKQEEDAATLAKKLIDATSEPICIANHTFYLSNSIGISIYPKDAISAESLLRTADAAMYLAKDQGRNNFQFYTSNLTDQAFAHLSMQTQIRQAIDNNEFIPYFQPQIDSIQQKIIGLEVLARWQTKDGKIIAPIEFIQIAEKTGLIIPLDRQVMLKAIHHFLRWRKQGLIDGKLSLNLAVKQLEQDDFFEFVNTLLCEVDCNPEWLEFEITESDIMTKLDEMTRKMSQLRQLGIKIAIDDFGTGYSSLAYLKKLPVSKLKIDQSFIRDLPQDEDDAVITKTIISMADNLGLKVIAEGVETMEQQAFLQANGCEQIQGYLYSKPLNADDIEIFLRQFPDQAKPV</sequence>
<dbReference type="PANTHER" id="PTHR44757">
    <property type="entry name" value="DIGUANYLATE CYCLASE DGCP"/>
    <property type="match status" value="1"/>
</dbReference>
<comment type="cofactor">
    <cofactor evidence="1">
        <name>Mg(2+)</name>
        <dbReference type="ChEBI" id="CHEBI:18420"/>
    </cofactor>
</comment>
<dbReference type="PROSITE" id="PS50887">
    <property type="entry name" value="GGDEF"/>
    <property type="match status" value="1"/>
</dbReference>
<dbReference type="NCBIfam" id="TIGR00229">
    <property type="entry name" value="sensory_box"/>
    <property type="match status" value="2"/>
</dbReference>
<dbReference type="Pfam" id="PF08447">
    <property type="entry name" value="PAS_3"/>
    <property type="match status" value="1"/>
</dbReference>
<dbReference type="Pfam" id="PF13188">
    <property type="entry name" value="PAS_8"/>
    <property type="match status" value="1"/>
</dbReference>
<dbReference type="InterPro" id="IPR001610">
    <property type="entry name" value="PAC"/>
</dbReference>
<dbReference type="GO" id="GO:0003824">
    <property type="term" value="F:catalytic activity"/>
    <property type="evidence" value="ECO:0007669"/>
    <property type="project" value="UniProtKB-ARBA"/>
</dbReference>